<dbReference type="InterPro" id="IPR003439">
    <property type="entry name" value="ABC_transporter-like_ATP-bd"/>
</dbReference>
<sequence>MLELRIDGVAAGHPVLGLIDVQVRAGDRICLLGPSGVGKTTLLNAIAGLDPRLAPMIRLQSGRRVGYLFQEHRLLPWYTVRQNLKLVGATPGDIDRLLADVGLGDAGDRLPDQLSLGMARRASLARCLAVKPDLLLLDEPFASLDPDRAAELRELIVRLLEGQPQMALICVTHDARDADQLANRLWYMNGQPATLRWDRPLTDGTNASQICDTLRSLSAQPAAS</sequence>
<dbReference type="Proteomes" id="UP000683436">
    <property type="component" value="Chromosome"/>
</dbReference>
<dbReference type="Pfam" id="PF00005">
    <property type="entry name" value="ABC_tran"/>
    <property type="match status" value="1"/>
</dbReference>
<dbReference type="PROSITE" id="PS00211">
    <property type="entry name" value="ABC_TRANSPORTER_1"/>
    <property type="match status" value="1"/>
</dbReference>
<organism evidence="7 8">
    <name type="scientific">Stutzerimonas zhaodongensis</name>
    <dbReference type="NCBI Taxonomy" id="1176257"/>
    <lineage>
        <taxon>Bacteria</taxon>
        <taxon>Pseudomonadati</taxon>
        <taxon>Pseudomonadota</taxon>
        <taxon>Gammaproteobacteria</taxon>
        <taxon>Pseudomonadales</taxon>
        <taxon>Pseudomonadaceae</taxon>
        <taxon>Stutzerimonas</taxon>
    </lineage>
</organism>
<dbReference type="InterPro" id="IPR050166">
    <property type="entry name" value="ABC_transporter_ATP-bind"/>
</dbReference>
<evidence type="ECO:0000313" key="7">
    <source>
        <dbReference type="EMBL" id="QWV19126.1"/>
    </source>
</evidence>
<evidence type="ECO:0000313" key="8">
    <source>
        <dbReference type="Proteomes" id="UP000683436"/>
    </source>
</evidence>
<keyword evidence="4 7" id="KW-0067">ATP-binding</keyword>
<dbReference type="InterPro" id="IPR017871">
    <property type="entry name" value="ABC_transporter-like_CS"/>
</dbReference>
<keyword evidence="2" id="KW-0813">Transport</keyword>
<evidence type="ECO:0000259" key="6">
    <source>
        <dbReference type="PROSITE" id="PS50893"/>
    </source>
</evidence>
<evidence type="ECO:0000256" key="5">
    <source>
        <dbReference type="ARBA" id="ARBA00022967"/>
    </source>
</evidence>
<evidence type="ECO:0000256" key="3">
    <source>
        <dbReference type="ARBA" id="ARBA00022741"/>
    </source>
</evidence>
<keyword evidence="8" id="KW-1185">Reference proteome</keyword>
<name>A0ABX8J146_9GAMM</name>
<dbReference type="SMART" id="SM00382">
    <property type="entry name" value="AAA"/>
    <property type="match status" value="1"/>
</dbReference>
<keyword evidence="5" id="KW-1278">Translocase</keyword>
<gene>
    <name evidence="7" type="ORF">KQ248_11015</name>
</gene>
<dbReference type="PANTHER" id="PTHR42788:SF19">
    <property type="entry name" value="ALIPHATIC SULFONATES IMPORT ATP-BINDING PROTEIN SSUB 2"/>
    <property type="match status" value="1"/>
</dbReference>
<dbReference type="PROSITE" id="PS50893">
    <property type="entry name" value="ABC_TRANSPORTER_2"/>
    <property type="match status" value="1"/>
</dbReference>
<evidence type="ECO:0000256" key="2">
    <source>
        <dbReference type="ARBA" id="ARBA00022448"/>
    </source>
</evidence>
<evidence type="ECO:0000256" key="4">
    <source>
        <dbReference type="ARBA" id="ARBA00022840"/>
    </source>
</evidence>
<feature type="domain" description="ABC transporter" evidence="6">
    <location>
        <begin position="1"/>
        <end position="215"/>
    </location>
</feature>
<protein>
    <submittedName>
        <fullName evidence="7">ATP-binding cassette domain-containing protein</fullName>
    </submittedName>
</protein>
<dbReference type="RefSeq" id="WP_216707222.1">
    <property type="nucleotide sequence ID" value="NZ_CP076683.1"/>
</dbReference>
<keyword evidence="3" id="KW-0547">Nucleotide-binding</keyword>
<dbReference type="PANTHER" id="PTHR42788">
    <property type="entry name" value="TAURINE IMPORT ATP-BINDING PROTEIN-RELATED"/>
    <property type="match status" value="1"/>
</dbReference>
<evidence type="ECO:0000256" key="1">
    <source>
        <dbReference type="ARBA" id="ARBA00005417"/>
    </source>
</evidence>
<dbReference type="InterPro" id="IPR003593">
    <property type="entry name" value="AAA+_ATPase"/>
</dbReference>
<reference evidence="7 8" key="1">
    <citation type="submission" date="2021-06" db="EMBL/GenBank/DDBJ databases">
        <title>Microbial metabolic specificity influences pelagic lipid remineralization.</title>
        <authorList>
            <person name="Behrendt L."/>
            <person name="Hunter J.E."/>
            <person name="Alcolombri U."/>
            <person name="Smriga S."/>
            <person name="Mincer T."/>
            <person name="Lowenstein D.P."/>
            <person name="Peaudecerf F.J."/>
            <person name="Fernandez V.I."/>
            <person name="Fredricks H."/>
            <person name="Almblad H."/>
            <person name="Harrison J.J."/>
            <person name="Stocker R."/>
            <person name="Van Mooy B.A.S."/>
        </authorList>
    </citation>
    <scope>NUCLEOTIDE SEQUENCE [LARGE SCALE GENOMIC DNA]</scope>
    <source>
        <strain evidence="7 8">A252</strain>
    </source>
</reference>
<dbReference type="GO" id="GO:0005524">
    <property type="term" value="F:ATP binding"/>
    <property type="evidence" value="ECO:0007669"/>
    <property type="project" value="UniProtKB-KW"/>
</dbReference>
<accession>A0ABX8J146</accession>
<proteinExistence type="inferred from homology"/>
<comment type="similarity">
    <text evidence="1">Belongs to the ABC transporter superfamily.</text>
</comment>
<dbReference type="EMBL" id="CP076683">
    <property type="protein sequence ID" value="QWV19126.1"/>
    <property type="molecule type" value="Genomic_DNA"/>
</dbReference>